<dbReference type="Proteomes" id="UP001143391">
    <property type="component" value="Unassembled WGS sequence"/>
</dbReference>
<keyword evidence="2" id="KW-0813">Transport</keyword>
<evidence type="ECO:0000256" key="4">
    <source>
        <dbReference type="SAM" id="Phobius"/>
    </source>
</evidence>
<feature type="non-terminal residue" evidence="5">
    <location>
        <position position="79"/>
    </location>
</feature>
<dbReference type="PANTHER" id="PTHR43045:SF7">
    <property type="entry name" value="MAJOR FACILITATOR SUPERFAMILY TRANSPORTER"/>
    <property type="match status" value="1"/>
</dbReference>
<comment type="subcellular location">
    <subcellularLocation>
        <location evidence="1">Cell membrane</location>
        <topology evidence="1">Multi-pass membrane protein</topology>
    </subcellularLocation>
</comment>
<evidence type="ECO:0000256" key="1">
    <source>
        <dbReference type="ARBA" id="ARBA00004651"/>
    </source>
</evidence>
<feature type="non-terminal residue" evidence="5">
    <location>
        <position position="1"/>
    </location>
</feature>
<evidence type="ECO:0000256" key="3">
    <source>
        <dbReference type="ARBA" id="ARBA00022475"/>
    </source>
</evidence>
<keyword evidence="4" id="KW-0812">Transmembrane</keyword>
<dbReference type="PANTHER" id="PTHR43045">
    <property type="entry name" value="SHIKIMATE TRANSPORTER"/>
    <property type="match status" value="1"/>
</dbReference>
<evidence type="ECO:0000256" key="2">
    <source>
        <dbReference type="ARBA" id="ARBA00022448"/>
    </source>
</evidence>
<comment type="caution">
    <text evidence="5">The sequence shown here is derived from an EMBL/GenBank/DDBJ whole genome shotgun (WGS) entry which is preliminary data.</text>
</comment>
<protein>
    <submittedName>
        <fullName evidence="5">MFS transporter</fullName>
    </submittedName>
</protein>
<proteinExistence type="predicted"/>
<evidence type="ECO:0000313" key="5">
    <source>
        <dbReference type="EMBL" id="MDF0753073.1"/>
    </source>
</evidence>
<evidence type="ECO:0000313" key="6">
    <source>
        <dbReference type="Proteomes" id="UP001143391"/>
    </source>
</evidence>
<feature type="transmembrane region" description="Helical" evidence="4">
    <location>
        <begin position="33"/>
        <end position="60"/>
    </location>
</feature>
<keyword evidence="4" id="KW-1133">Transmembrane helix</keyword>
<dbReference type="EMBL" id="JANCMW010000398">
    <property type="protein sequence ID" value="MDF0753073.1"/>
    <property type="molecule type" value="Genomic_DNA"/>
</dbReference>
<keyword evidence="4" id="KW-0472">Membrane</keyword>
<organism evidence="5 6">
    <name type="scientific">Marinobacter iranensis</name>
    <dbReference type="NCBI Taxonomy" id="2962607"/>
    <lineage>
        <taxon>Bacteria</taxon>
        <taxon>Pseudomonadati</taxon>
        <taxon>Pseudomonadota</taxon>
        <taxon>Gammaproteobacteria</taxon>
        <taxon>Pseudomonadales</taxon>
        <taxon>Marinobacteraceae</taxon>
        <taxon>Marinobacter</taxon>
    </lineage>
</organism>
<sequence>LNESPVYARMKASGNTSKAPLTEAFLRWGNLRIVLVALFGAVVGQAVVWYTGQFYALFFLEKTLKVDGMTANVLIAIAL</sequence>
<gene>
    <name evidence="5" type="ORF">NLU14_22860</name>
</gene>
<reference evidence="5" key="1">
    <citation type="submission" date="2022-07" db="EMBL/GenBank/DDBJ databases">
        <title>Marinobacter iranensis a new bacterium isolate from a hipersaline lake in Iran.</title>
        <authorList>
            <person name="Mohammad A.M.A."/>
            <person name="Cristina S.-P."/>
            <person name="Antonio V."/>
        </authorList>
    </citation>
    <scope>NUCLEOTIDE SEQUENCE</scope>
    <source>
        <strain evidence="5">71-i</strain>
    </source>
</reference>
<accession>A0ABT5YHD8</accession>
<keyword evidence="6" id="KW-1185">Reference proteome</keyword>
<name>A0ABT5YHD8_9GAMM</name>
<keyword evidence="3" id="KW-1003">Cell membrane</keyword>